<dbReference type="EMBL" id="JAFCMP010000022">
    <property type="protein sequence ID" value="KAG5191248.1"/>
    <property type="molecule type" value="Genomic_DNA"/>
</dbReference>
<feature type="region of interest" description="Disordered" evidence="1">
    <location>
        <begin position="35"/>
        <end position="140"/>
    </location>
</feature>
<comment type="caution">
    <text evidence="2">The sequence shown here is derived from an EMBL/GenBank/DDBJ whole genome shotgun (WGS) entry which is preliminary data.</text>
</comment>
<feature type="region of interest" description="Disordered" evidence="1">
    <location>
        <begin position="414"/>
        <end position="443"/>
    </location>
</feature>
<feature type="region of interest" description="Disordered" evidence="1">
    <location>
        <begin position="565"/>
        <end position="592"/>
    </location>
</feature>
<name>A0A835ZDU4_9STRA</name>
<protein>
    <submittedName>
        <fullName evidence="2">Uncharacterized protein</fullName>
    </submittedName>
</protein>
<sequence>MQRLHRASVELVLPTPDIKSLLELTSDEFGGWEAAEQPVPAHVKQQKRPIKDGGGGGDDRLSVLQKRYSARPRTRQRPSAAALARLSDPISGRDSAAALSPNRQQRRRRRDQGAAAATTVQLRWEPDGGARPLLPLSSGRSRNAINPAACDGATQATPASAASLASSALGIGSALQRHTQRPPLPPPPSQSPPPLPLPAAAIMRDMYRSPEAHVLNAAAVCAAVNGTTTGGAGGSGGGRGSLGGGGGGCGGLPPGSVGAWARRHDRGAPRREALLARAARAAGLAALGGGSEPLARMRRVDALLRAMAGRRGGAAAEAGAAGDGEGGWAAVGKATCLRLVTVDDGGNGGDGGGGAEAQRRWRQRPRPDTFLTTLAQQCGGTAAAAAAAPEATVAAETAESGSGVQVPLIRNEDSAAAAERERDGGRPQHPATRRRRLSAGERAAKVYAPPAAPCDGSGCGWRFRSSGDGGETPLMALQSALRGRDADCDGSASVATGGGSSAWSQRPHVMAPLLSQPLTPRASAAAAAAAPAPAAHLPLLLPRLPPAADRSQSAAAGIDAQHALPHSDPQRLSHSSPAAGAAAAASPGPDRGRITARTAARAAAPLVYVGRRERFAGALHTCDLAPAAPTTRAALWAAARPQAIMTRSVALAQPATWA</sequence>
<evidence type="ECO:0000313" key="2">
    <source>
        <dbReference type="EMBL" id="KAG5191248.1"/>
    </source>
</evidence>
<keyword evidence="3" id="KW-1185">Reference proteome</keyword>
<feature type="region of interest" description="Disordered" evidence="1">
    <location>
        <begin position="177"/>
        <end position="198"/>
    </location>
</feature>
<proteinExistence type="predicted"/>
<feature type="compositionally biased region" description="Basic and acidic residues" evidence="1">
    <location>
        <begin position="414"/>
        <end position="426"/>
    </location>
</feature>
<reference evidence="2" key="1">
    <citation type="submission" date="2021-02" db="EMBL/GenBank/DDBJ databases">
        <title>First Annotated Genome of the Yellow-green Alga Tribonema minus.</title>
        <authorList>
            <person name="Mahan K.M."/>
        </authorList>
    </citation>
    <scope>NUCLEOTIDE SEQUENCE</scope>
    <source>
        <strain evidence="2">UTEX B ZZ1240</strain>
    </source>
</reference>
<feature type="compositionally biased region" description="Low complexity" evidence="1">
    <location>
        <begin position="575"/>
        <end position="592"/>
    </location>
</feature>
<evidence type="ECO:0000313" key="3">
    <source>
        <dbReference type="Proteomes" id="UP000664859"/>
    </source>
</evidence>
<dbReference type="Proteomes" id="UP000664859">
    <property type="component" value="Unassembled WGS sequence"/>
</dbReference>
<evidence type="ECO:0000256" key="1">
    <source>
        <dbReference type="SAM" id="MobiDB-lite"/>
    </source>
</evidence>
<gene>
    <name evidence="2" type="ORF">JKP88DRAFT_296473</name>
</gene>
<accession>A0A835ZDU4</accession>
<dbReference type="AlphaFoldDB" id="A0A835ZDU4"/>
<feature type="compositionally biased region" description="Pro residues" evidence="1">
    <location>
        <begin position="182"/>
        <end position="197"/>
    </location>
</feature>
<organism evidence="2 3">
    <name type="scientific">Tribonema minus</name>
    <dbReference type="NCBI Taxonomy" id="303371"/>
    <lineage>
        <taxon>Eukaryota</taxon>
        <taxon>Sar</taxon>
        <taxon>Stramenopiles</taxon>
        <taxon>Ochrophyta</taxon>
        <taxon>PX clade</taxon>
        <taxon>Xanthophyceae</taxon>
        <taxon>Tribonematales</taxon>
        <taxon>Tribonemataceae</taxon>
        <taxon>Tribonema</taxon>
    </lineage>
</organism>